<dbReference type="SUPFAM" id="SSF63882">
    <property type="entry name" value="MoeA N-terminal region -like"/>
    <property type="match status" value="1"/>
</dbReference>
<dbReference type="AlphaFoldDB" id="A0A0A0BSW3"/>
<dbReference type="OrthoDB" id="9804758at2"/>
<dbReference type="Pfam" id="PF03454">
    <property type="entry name" value="MoeA_C"/>
    <property type="match status" value="1"/>
</dbReference>
<dbReference type="Pfam" id="PF03453">
    <property type="entry name" value="MoeA_N"/>
    <property type="match status" value="1"/>
</dbReference>
<dbReference type="GO" id="GO:0061599">
    <property type="term" value="F:molybdopterin molybdotransferase activity"/>
    <property type="evidence" value="ECO:0007669"/>
    <property type="project" value="UniProtKB-UniRule"/>
</dbReference>
<dbReference type="NCBIfam" id="NF045515">
    <property type="entry name" value="Glp_gephyrin"/>
    <property type="match status" value="1"/>
</dbReference>
<dbReference type="EC" id="2.10.1.1" evidence="7"/>
<accession>A0A0A0BSW3</accession>
<dbReference type="InterPro" id="IPR001453">
    <property type="entry name" value="MoaB/Mog_dom"/>
</dbReference>
<dbReference type="EMBL" id="AXCZ01000134">
    <property type="protein sequence ID" value="KGM10727.1"/>
    <property type="molecule type" value="Genomic_DNA"/>
</dbReference>
<keyword evidence="5 7" id="KW-0501">Molybdenum cofactor biosynthesis</keyword>
<keyword evidence="7" id="KW-0460">Magnesium</keyword>
<comment type="similarity">
    <text evidence="3 7">Belongs to the MoeA family.</text>
</comment>
<comment type="cofactor">
    <cofactor evidence="7">
        <name>Mg(2+)</name>
        <dbReference type="ChEBI" id="CHEBI:18420"/>
    </cofactor>
</comment>
<proteinExistence type="inferred from homology"/>
<dbReference type="Proteomes" id="UP000054314">
    <property type="component" value="Unassembled WGS sequence"/>
</dbReference>
<dbReference type="SMART" id="SM00852">
    <property type="entry name" value="MoCF_biosynth"/>
    <property type="match status" value="1"/>
</dbReference>
<dbReference type="GO" id="GO:0005829">
    <property type="term" value="C:cytosol"/>
    <property type="evidence" value="ECO:0007669"/>
    <property type="project" value="TreeGrafter"/>
</dbReference>
<evidence type="ECO:0000259" key="8">
    <source>
        <dbReference type="SMART" id="SM00852"/>
    </source>
</evidence>
<dbReference type="CDD" id="cd00887">
    <property type="entry name" value="MoeA"/>
    <property type="match status" value="1"/>
</dbReference>
<reference evidence="9 10" key="1">
    <citation type="submission" date="2013-08" db="EMBL/GenBank/DDBJ databases">
        <title>Genome sequencing of Cellulomonas bogoriensis 69B4.</title>
        <authorList>
            <person name="Chen F."/>
            <person name="Li Y."/>
            <person name="Wang G."/>
        </authorList>
    </citation>
    <scope>NUCLEOTIDE SEQUENCE [LARGE SCALE GENOMIC DNA]</scope>
    <source>
        <strain evidence="9 10">69B4</strain>
    </source>
</reference>
<evidence type="ECO:0000256" key="7">
    <source>
        <dbReference type="RuleBase" id="RU365090"/>
    </source>
</evidence>
<dbReference type="SUPFAM" id="SSF63867">
    <property type="entry name" value="MoeA C-terminal domain-like"/>
    <property type="match status" value="1"/>
</dbReference>
<evidence type="ECO:0000256" key="3">
    <source>
        <dbReference type="ARBA" id="ARBA00010763"/>
    </source>
</evidence>
<keyword evidence="10" id="KW-1185">Reference proteome</keyword>
<dbReference type="Gene3D" id="3.90.105.10">
    <property type="entry name" value="Molybdopterin biosynthesis moea protein, domain 2"/>
    <property type="match status" value="1"/>
</dbReference>
<protein>
    <recommendedName>
        <fullName evidence="7">Molybdopterin molybdenumtransferase</fullName>
        <ecNumber evidence="7">2.10.1.1</ecNumber>
    </recommendedName>
</protein>
<comment type="function">
    <text evidence="1 7">Catalyzes the insertion of molybdate into adenylated molybdopterin with the concomitant release of AMP.</text>
</comment>
<comment type="catalytic activity">
    <reaction evidence="6">
        <text>adenylyl-molybdopterin + molybdate = Mo-molybdopterin + AMP + H(+)</text>
        <dbReference type="Rhea" id="RHEA:35047"/>
        <dbReference type="ChEBI" id="CHEBI:15378"/>
        <dbReference type="ChEBI" id="CHEBI:36264"/>
        <dbReference type="ChEBI" id="CHEBI:62727"/>
        <dbReference type="ChEBI" id="CHEBI:71302"/>
        <dbReference type="ChEBI" id="CHEBI:456215"/>
        <dbReference type="EC" id="2.10.1.1"/>
    </reaction>
</comment>
<dbReference type="GO" id="GO:0046872">
    <property type="term" value="F:metal ion binding"/>
    <property type="evidence" value="ECO:0007669"/>
    <property type="project" value="UniProtKB-UniRule"/>
</dbReference>
<evidence type="ECO:0000256" key="1">
    <source>
        <dbReference type="ARBA" id="ARBA00002901"/>
    </source>
</evidence>
<dbReference type="PANTHER" id="PTHR10192">
    <property type="entry name" value="MOLYBDOPTERIN BIOSYNTHESIS PROTEIN"/>
    <property type="match status" value="1"/>
</dbReference>
<keyword evidence="7" id="KW-0808">Transferase</keyword>
<dbReference type="RefSeq" id="WP_035061633.1">
    <property type="nucleotide sequence ID" value="NZ_AXCZ01000134.1"/>
</dbReference>
<dbReference type="SUPFAM" id="SSF53218">
    <property type="entry name" value="Molybdenum cofactor biosynthesis proteins"/>
    <property type="match status" value="1"/>
</dbReference>
<dbReference type="InterPro" id="IPR005111">
    <property type="entry name" value="MoeA_C_domain_IV"/>
</dbReference>
<keyword evidence="4 7" id="KW-0500">Molybdenum</keyword>
<gene>
    <name evidence="9" type="ORF">N869_02355</name>
</gene>
<evidence type="ECO:0000256" key="5">
    <source>
        <dbReference type="ARBA" id="ARBA00023150"/>
    </source>
</evidence>
<dbReference type="GO" id="GO:0006777">
    <property type="term" value="P:Mo-molybdopterin cofactor biosynthetic process"/>
    <property type="evidence" value="ECO:0007669"/>
    <property type="project" value="UniProtKB-UniRule"/>
</dbReference>
<evidence type="ECO:0000256" key="4">
    <source>
        <dbReference type="ARBA" id="ARBA00022505"/>
    </source>
</evidence>
<evidence type="ECO:0000256" key="6">
    <source>
        <dbReference type="ARBA" id="ARBA00047317"/>
    </source>
</evidence>
<dbReference type="InterPro" id="IPR036425">
    <property type="entry name" value="MoaB/Mog-like_dom_sf"/>
</dbReference>
<keyword evidence="7" id="KW-0479">Metal-binding</keyword>
<comment type="caution">
    <text evidence="9">The sequence shown here is derived from an EMBL/GenBank/DDBJ whole genome shotgun (WGS) entry which is preliminary data.</text>
</comment>
<dbReference type="InterPro" id="IPR038987">
    <property type="entry name" value="MoeA-like"/>
</dbReference>
<dbReference type="PANTHER" id="PTHR10192:SF5">
    <property type="entry name" value="GEPHYRIN"/>
    <property type="match status" value="1"/>
</dbReference>
<dbReference type="InterPro" id="IPR036688">
    <property type="entry name" value="MoeA_C_domain_IV_sf"/>
</dbReference>
<dbReference type="NCBIfam" id="TIGR00177">
    <property type="entry name" value="molyb_syn"/>
    <property type="match status" value="1"/>
</dbReference>
<name>A0A0A0BSW3_9CELL</name>
<evidence type="ECO:0000313" key="10">
    <source>
        <dbReference type="Proteomes" id="UP000054314"/>
    </source>
</evidence>
<dbReference type="Gene3D" id="2.40.340.10">
    <property type="entry name" value="MoeA, C-terminal, domain IV"/>
    <property type="match status" value="1"/>
</dbReference>
<organism evidence="9 10">
    <name type="scientific">Cellulomonas bogoriensis 69B4 = DSM 16987</name>
    <dbReference type="NCBI Taxonomy" id="1386082"/>
    <lineage>
        <taxon>Bacteria</taxon>
        <taxon>Bacillati</taxon>
        <taxon>Actinomycetota</taxon>
        <taxon>Actinomycetes</taxon>
        <taxon>Micrococcales</taxon>
        <taxon>Cellulomonadaceae</taxon>
        <taxon>Cellulomonas</taxon>
    </lineage>
</organism>
<dbReference type="Gene3D" id="3.40.980.10">
    <property type="entry name" value="MoaB/Mog-like domain"/>
    <property type="match status" value="1"/>
</dbReference>
<dbReference type="Pfam" id="PF00994">
    <property type="entry name" value="MoCF_biosynth"/>
    <property type="match status" value="1"/>
</dbReference>
<comment type="pathway">
    <text evidence="2 7">Cofactor biosynthesis; molybdopterin biosynthesis.</text>
</comment>
<dbReference type="Gene3D" id="2.170.190.11">
    <property type="entry name" value="Molybdopterin biosynthesis moea protein, domain 3"/>
    <property type="match status" value="1"/>
</dbReference>
<dbReference type="InterPro" id="IPR036135">
    <property type="entry name" value="MoeA_linker/N_sf"/>
</dbReference>
<dbReference type="InterPro" id="IPR005110">
    <property type="entry name" value="MoeA_linker/N"/>
</dbReference>
<sequence>MRTVHDHLAAVLDAARPVPPLDVVLSDAAGCILAEQVTSPADVPRWSVAAVDGYAVRSGDVDGHGGARELPVVHDAPVTSTERLHLVPEAAILVAAGAPVPHGADCVVPMDRTDRGRARVVVRGAVAPGENVRGAGHDAHAGEVLLDQGVRVGARHLAVAAALGRGRLRVHPAPRVVVLSVGDELVVPGRRLPDGGIHDADTHALAAAVQDTGATAVRVGPVGDDRGVLREVIADQLVRADLLVVTGGLSAGPWDTVTDVLAPLGTMRFDQVAMTPGRRQGFGTVEGVPTFALPGHPVAAQVGYEVFVRPALRTMGGHSEVFRPSLRAAATHPWSAPAGVRQFVPGRVSGSPTEGYLVTALGDPGRPALRDLAAANCLAVVGEDVTTVRAGDTVPCLVLDS</sequence>
<evidence type="ECO:0000313" key="9">
    <source>
        <dbReference type="EMBL" id="KGM10727.1"/>
    </source>
</evidence>
<feature type="domain" description="MoaB/Mog" evidence="8">
    <location>
        <begin position="177"/>
        <end position="314"/>
    </location>
</feature>
<dbReference type="UniPathway" id="UPA00344"/>
<evidence type="ECO:0000256" key="2">
    <source>
        <dbReference type="ARBA" id="ARBA00005046"/>
    </source>
</evidence>